<feature type="compositionally biased region" description="Low complexity" evidence="1">
    <location>
        <begin position="157"/>
        <end position="170"/>
    </location>
</feature>
<name>A0A7R8AQJ7_9EURO</name>
<dbReference type="Pfam" id="PF24808">
    <property type="entry name" value="DUF7707"/>
    <property type="match status" value="1"/>
</dbReference>
<dbReference type="Proteomes" id="UP000654913">
    <property type="component" value="Chromosome 6"/>
</dbReference>
<keyword evidence="2" id="KW-0732">Signal</keyword>
<keyword evidence="5" id="KW-1185">Reference proteome</keyword>
<evidence type="ECO:0000259" key="3">
    <source>
        <dbReference type="Pfam" id="PF24808"/>
    </source>
</evidence>
<dbReference type="PANTHER" id="PTHR38118">
    <property type="entry name" value="ANCHORED CELL WALL PROTEIN 11-RELATED"/>
    <property type="match status" value="1"/>
</dbReference>
<organism evidence="4 5">
    <name type="scientific">Aspergillus puulaauensis</name>
    <dbReference type="NCBI Taxonomy" id="1220207"/>
    <lineage>
        <taxon>Eukaryota</taxon>
        <taxon>Fungi</taxon>
        <taxon>Dikarya</taxon>
        <taxon>Ascomycota</taxon>
        <taxon>Pezizomycotina</taxon>
        <taxon>Eurotiomycetes</taxon>
        <taxon>Eurotiomycetidae</taxon>
        <taxon>Eurotiales</taxon>
        <taxon>Aspergillaceae</taxon>
        <taxon>Aspergillus</taxon>
    </lineage>
</organism>
<feature type="domain" description="DUF7707" evidence="3">
    <location>
        <begin position="28"/>
        <end position="124"/>
    </location>
</feature>
<feature type="signal peptide" evidence="2">
    <location>
        <begin position="1"/>
        <end position="18"/>
    </location>
</feature>
<feature type="chain" id="PRO_5031007865" description="DUF7707 domain-containing protein" evidence="2">
    <location>
        <begin position="19"/>
        <end position="196"/>
    </location>
</feature>
<dbReference type="OrthoDB" id="2121879at2759"/>
<dbReference type="KEGG" id="apuu:APUU_60509A"/>
<dbReference type="AlphaFoldDB" id="A0A7R8AQJ7"/>
<reference evidence="4" key="1">
    <citation type="submission" date="2021-01" db="EMBL/GenBank/DDBJ databases">
        <authorList>
            <consortium name="Aspergillus puulaauensis MK2 genome sequencing consortium"/>
            <person name="Kazuki M."/>
            <person name="Futagami T."/>
        </authorList>
    </citation>
    <scope>NUCLEOTIDE SEQUENCE</scope>
    <source>
        <strain evidence="4">MK2</strain>
    </source>
</reference>
<protein>
    <recommendedName>
        <fullName evidence="3">DUF7707 domain-containing protein</fullName>
    </recommendedName>
</protein>
<evidence type="ECO:0000313" key="5">
    <source>
        <dbReference type="Proteomes" id="UP000654913"/>
    </source>
</evidence>
<dbReference type="GeneID" id="64977466"/>
<reference evidence="4" key="2">
    <citation type="submission" date="2021-02" db="EMBL/GenBank/DDBJ databases">
        <title>Aspergillus puulaauensis MK2 genome sequence.</title>
        <authorList>
            <person name="Futagami T."/>
            <person name="Mori K."/>
            <person name="Kadooka C."/>
            <person name="Tanaka T."/>
        </authorList>
    </citation>
    <scope>NUCLEOTIDE SEQUENCE</scope>
    <source>
        <strain evidence="4">MK2</strain>
    </source>
</reference>
<accession>A0A7R8AQJ7</accession>
<dbReference type="EMBL" id="AP024448">
    <property type="protein sequence ID" value="BCS27461.1"/>
    <property type="molecule type" value="Genomic_DNA"/>
</dbReference>
<evidence type="ECO:0000256" key="2">
    <source>
        <dbReference type="SAM" id="SignalP"/>
    </source>
</evidence>
<feature type="region of interest" description="Disordered" evidence="1">
    <location>
        <begin position="121"/>
        <end position="170"/>
    </location>
</feature>
<evidence type="ECO:0000313" key="4">
    <source>
        <dbReference type="EMBL" id="BCS27461.1"/>
    </source>
</evidence>
<dbReference type="PANTHER" id="PTHR38118:SF4">
    <property type="match status" value="1"/>
</dbReference>
<gene>
    <name evidence="4" type="ORF">APUU_60509A</name>
</gene>
<dbReference type="InterPro" id="IPR056124">
    <property type="entry name" value="DUF7707"/>
</dbReference>
<sequence>MIYTKIFLSLGLVAPILAQSNYTFPDGFDLNQVESTTKSGWCRGQLNNCPQVCGGSSKVNRCDRETLEFTCTCSNGTEANVEEYLDTIPFYVCLENYKQCISHSTTQDGDDECTAGKDKCGSKNASAPTTTSSSPSSSTTLSSETSGSSNGDQTGNDATATDSSDSSTPTDGAMSLMQNYGLAGFATVVVAAFTLL</sequence>
<evidence type="ECO:0000256" key="1">
    <source>
        <dbReference type="SAM" id="MobiDB-lite"/>
    </source>
</evidence>
<dbReference type="RefSeq" id="XP_041559655.1">
    <property type="nucleotide sequence ID" value="XM_041693756.1"/>
</dbReference>
<proteinExistence type="predicted"/>
<feature type="compositionally biased region" description="Low complexity" evidence="1">
    <location>
        <begin position="126"/>
        <end position="149"/>
    </location>
</feature>